<sequence length="113" mass="12620">MAVCTVNAHSLASEAFIEDSMKQATKIRYDVIGLTEMRRYRLLDAAFDTGEELFHGTCDSRGVGGVDVLVNTKLVMNIDSFEQLITRIADLRFRRCASTLALTIFVAYSETFS</sequence>
<dbReference type="Proteomes" id="UP000054047">
    <property type="component" value="Unassembled WGS sequence"/>
</dbReference>
<protein>
    <recommendedName>
        <fullName evidence="3">Endonuclease/exonuclease/phosphatase domain-containing protein</fullName>
    </recommendedName>
</protein>
<accession>A0A0C2GWZ8</accession>
<reference evidence="1 2" key="1">
    <citation type="submission" date="2013-12" db="EMBL/GenBank/DDBJ databases">
        <title>Draft genome of the parsitic nematode Ancylostoma duodenale.</title>
        <authorList>
            <person name="Mitreva M."/>
        </authorList>
    </citation>
    <scope>NUCLEOTIDE SEQUENCE [LARGE SCALE GENOMIC DNA]</scope>
    <source>
        <strain evidence="1 2">Zhejiang</strain>
    </source>
</reference>
<evidence type="ECO:0000313" key="2">
    <source>
        <dbReference type="Proteomes" id="UP000054047"/>
    </source>
</evidence>
<dbReference type="AlphaFoldDB" id="A0A0C2GWZ8"/>
<dbReference type="EMBL" id="KN728563">
    <property type="protein sequence ID" value="KIH63594.1"/>
    <property type="molecule type" value="Genomic_DNA"/>
</dbReference>
<organism evidence="1 2">
    <name type="scientific">Ancylostoma duodenale</name>
    <dbReference type="NCBI Taxonomy" id="51022"/>
    <lineage>
        <taxon>Eukaryota</taxon>
        <taxon>Metazoa</taxon>
        <taxon>Ecdysozoa</taxon>
        <taxon>Nematoda</taxon>
        <taxon>Chromadorea</taxon>
        <taxon>Rhabditida</taxon>
        <taxon>Rhabditina</taxon>
        <taxon>Rhabditomorpha</taxon>
        <taxon>Strongyloidea</taxon>
        <taxon>Ancylostomatidae</taxon>
        <taxon>Ancylostomatinae</taxon>
        <taxon>Ancylostoma</taxon>
    </lineage>
</organism>
<dbReference type="OrthoDB" id="5824787at2759"/>
<evidence type="ECO:0008006" key="3">
    <source>
        <dbReference type="Google" id="ProtNLM"/>
    </source>
</evidence>
<evidence type="ECO:0000313" key="1">
    <source>
        <dbReference type="EMBL" id="KIH63594.1"/>
    </source>
</evidence>
<proteinExistence type="predicted"/>
<name>A0A0C2GWZ8_9BILA</name>
<keyword evidence="2" id="KW-1185">Reference proteome</keyword>
<gene>
    <name evidence="1" type="ORF">ANCDUO_06105</name>
</gene>